<evidence type="ECO:0000256" key="2">
    <source>
        <dbReference type="ARBA" id="ARBA00011152"/>
    </source>
</evidence>
<evidence type="ECO:0000256" key="3">
    <source>
        <dbReference type="ARBA" id="ARBA00022605"/>
    </source>
</evidence>
<dbReference type="GO" id="GO:0000105">
    <property type="term" value="P:L-histidine biosynthetic process"/>
    <property type="evidence" value="ECO:0007669"/>
    <property type="project" value="UniProtKB-UniRule"/>
</dbReference>
<dbReference type="GO" id="GO:0005737">
    <property type="term" value="C:cytoplasm"/>
    <property type="evidence" value="ECO:0007669"/>
    <property type="project" value="UniProtKB-SubCell"/>
</dbReference>
<feature type="active site" evidence="10 11">
    <location>
        <position position="185"/>
    </location>
</feature>
<dbReference type="SUPFAM" id="SSF52317">
    <property type="entry name" value="Class I glutamine amidotransferase-like"/>
    <property type="match status" value="1"/>
</dbReference>
<name>A0A363CY67_9BACT</name>
<keyword evidence="14" id="KW-1185">Reference proteome</keyword>
<evidence type="ECO:0000256" key="11">
    <source>
        <dbReference type="PIRSR" id="PIRSR000495-1"/>
    </source>
</evidence>
<dbReference type="PANTHER" id="PTHR42701">
    <property type="entry name" value="IMIDAZOLE GLYCEROL PHOSPHATE SYNTHASE SUBUNIT HISH"/>
    <property type="match status" value="1"/>
</dbReference>
<evidence type="ECO:0000256" key="8">
    <source>
        <dbReference type="ARBA" id="ARBA00047838"/>
    </source>
</evidence>
<evidence type="ECO:0000256" key="4">
    <source>
        <dbReference type="ARBA" id="ARBA00022801"/>
    </source>
</evidence>
<proteinExistence type="inferred from homology"/>
<keyword evidence="6 10" id="KW-0368">Histidine biosynthesis</keyword>
<evidence type="ECO:0000256" key="7">
    <source>
        <dbReference type="ARBA" id="ARBA00023239"/>
    </source>
</evidence>
<feature type="active site" evidence="10 11">
    <location>
        <position position="183"/>
    </location>
</feature>
<dbReference type="UniPathway" id="UPA00031">
    <property type="reaction ID" value="UER00010"/>
</dbReference>
<dbReference type="PANTHER" id="PTHR42701:SF1">
    <property type="entry name" value="IMIDAZOLE GLYCEROL PHOSPHATE SYNTHASE SUBUNIT HISH"/>
    <property type="match status" value="1"/>
</dbReference>
<dbReference type="RefSeq" id="WP_108560041.1">
    <property type="nucleotide sequence ID" value="NZ_MUXE01000014.1"/>
</dbReference>
<feature type="active site" description="Nucleophile" evidence="10 11">
    <location>
        <position position="80"/>
    </location>
</feature>
<sequence>MIAILDYGIGNLKSIYNMFKKVGIESVITSDIEEIKKADKYLLPGVGSFDHGINGLKKAAFFETLEKEVLQNKKPILGICLGMQLLTNSSEEGKEKGLGWIDAQTVKFDLEDKNLSIPHMGWNKTNPSNIKDIYHNLEENRFYFVHSYHVVCNDEKNILATATYGKKFTCSIYKDNIYGVQFHPEKSHKFGMQLFKNFGEM</sequence>
<dbReference type="Proteomes" id="UP000251135">
    <property type="component" value="Unassembled WGS sequence"/>
</dbReference>
<evidence type="ECO:0000313" key="14">
    <source>
        <dbReference type="Proteomes" id="UP000251135"/>
    </source>
</evidence>
<comment type="subunit">
    <text evidence="2 10">Heterodimer of HisH and HisF.</text>
</comment>
<organism evidence="13 14">
    <name type="scientific">Arcobacter caeni</name>
    <dbReference type="NCBI Taxonomy" id="1912877"/>
    <lineage>
        <taxon>Bacteria</taxon>
        <taxon>Pseudomonadati</taxon>
        <taxon>Campylobacterota</taxon>
        <taxon>Epsilonproteobacteria</taxon>
        <taxon>Campylobacterales</taxon>
        <taxon>Arcobacteraceae</taxon>
        <taxon>Arcobacter</taxon>
    </lineage>
</organism>
<protein>
    <recommendedName>
        <fullName evidence="10">Imidazole glycerol phosphate synthase subunit HisH</fullName>
        <ecNumber evidence="10">4.3.2.10</ecNumber>
    </recommendedName>
    <alternativeName>
        <fullName evidence="10">IGP synthase glutaminase subunit</fullName>
        <ecNumber evidence="10">3.5.1.2</ecNumber>
    </alternativeName>
    <alternativeName>
        <fullName evidence="10">IGP synthase subunit HisH</fullName>
    </alternativeName>
    <alternativeName>
        <fullName evidence="10">ImGP synthase subunit HisH</fullName>
        <shortName evidence="10">IGPS subunit HisH</shortName>
    </alternativeName>
</protein>
<dbReference type="InterPro" id="IPR029062">
    <property type="entry name" value="Class_I_gatase-like"/>
</dbReference>
<evidence type="ECO:0000256" key="6">
    <source>
        <dbReference type="ARBA" id="ARBA00023102"/>
    </source>
</evidence>
<dbReference type="NCBIfam" id="TIGR01855">
    <property type="entry name" value="IMP_synth_hisH"/>
    <property type="match status" value="1"/>
</dbReference>
<dbReference type="AlphaFoldDB" id="A0A363CY67"/>
<evidence type="ECO:0000256" key="5">
    <source>
        <dbReference type="ARBA" id="ARBA00022962"/>
    </source>
</evidence>
<dbReference type="OrthoDB" id="9807749at2"/>
<comment type="caution">
    <text evidence="13">The sequence shown here is derived from an EMBL/GenBank/DDBJ whole genome shotgun (WGS) entry which is preliminary data.</text>
</comment>
<keyword evidence="3 10" id="KW-0028">Amino-acid biosynthesis</keyword>
<evidence type="ECO:0000313" key="13">
    <source>
        <dbReference type="EMBL" id="PUE63757.1"/>
    </source>
</evidence>
<comment type="subcellular location">
    <subcellularLocation>
        <location evidence="10">Cytoplasm</location>
    </subcellularLocation>
</comment>
<dbReference type="Pfam" id="PF00117">
    <property type="entry name" value="GATase"/>
    <property type="match status" value="1"/>
</dbReference>
<dbReference type="GO" id="GO:0016829">
    <property type="term" value="F:lyase activity"/>
    <property type="evidence" value="ECO:0007669"/>
    <property type="project" value="UniProtKB-KW"/>
</dbReference>
<dbReference type="EC" id="3.5.1.2" evidence="10"/>
<keyword evidence="10" id="KW-0963">Cytoplasm</keyword>
<evidence type="ECO:0000256" key="10">
    <source>
        <dbReference type="HAMAP-Rule" id="MF_00278"/>
    </source>
</evidence>
<keyword evidence="5 10" id="KW-0315">Glutamine amidotransferase</keyword>
<reference evidence="13 14" key="1">
    <citation type="submission" date="2017-02" db="EMBL/GenBank/DDBJ databases">
        <title>Arcobacter caeni sp. nov, a new Arcobacter species isolated from reclaimed water.</title>
        <authorList>
            <person name="Figueras M.J."/>
            <person name="Perez-Cataluna A."/>
            <person name="Salas-Masso N."/>
        </authorList>
    </citation>
    <scope>NUCLEOTIDE SEQUENCE [LARGE SCALE GENOMIC DNA]</scope>
    <source>
        <strain evidence="13 14">RW17-10</strain>
    </source>
</reference>
<feature type="domain" description="Glutamine amidotransferase" evidence="12">
    <location>
        <begin position="4"/>
        <end position="198"/>
    </location>
</feature>
<dbReference type="HAMAP" id="MF_00278">
    <property type="entry name" value="HisH"/>
    <property type="match status" value="1"/>
</dbReference>
<evidence type="ECO:0000259" key="12">
    <source>
        <dbReference type="Pfam" id="PF00117"/>
    </source>
</evidence>
<comment type="catalytic activity">
    <reaction evidence="9 10">
        <text>L-glutamine + H2O = L-glutamate + NH4(+)</text>
        <dbReference type="Rhea" id="RHEA:15889"/>
        <dbReference type="ChEBI" id="CHEBI:15377"/>
        <dbReference type="ChEBI" id="CHEBI:28938"/>
        <dbReference type="ChEBI" id="CHEBI:29985"/>
        <dbReference type="ChEBI" id="CHEBI:58359"/>
        <dbReference type="EC" id="3.5.1.2"/>
    </reaction>
</comment>
<evidence type="ECO:0000256" key="9">
    <source>
        <dbReference type="ARBA" id="ARBA00049534"/>
    </source>
</evidence>
<dbReference type="PIRSF" id="PIRSF000495">
    <property type="entry name" value="Amidotransf_hisH"/>
    <property type="match status" value="1"/>
</dbReference>
<dbReference type="CDD" id="cd01748">
    <property type="entry name" value="GATase1_IGP_Synthase"/>
    <property type="match status" value="1"/>
</dbReference>
<accession>A0A363CY67</accession>
<gene>
    <name evidence="10" type="primary">hisH</name>
    <name evidence="13" type="ORF">B0174_09420</name>
</gene>
<comment type="pathway">
    <text evidence="1 10">Amino-acid biosynthesis; L-histidine biosynthesis; L-histidine from 5-phospho-alpha-D-ribose 1-diphosphate: step 5/9.</text>
</comment>
<keyword evidence="7 10" id="KW-0456">Lyase</keyword>
<dbReference type="InterPro" id="IPR017926">
    <property type="entry name" value="GATASE"/>
</dbReference>
<dbReference type="PROSITE" id="PS51273">
    <property type="entry name" value="GATASE_TYPE_1"/>
    <property type="match status" value="1"/>
</dbReference>
<dbReference type="GO" id="GO:0000107">
    <property type="term" value="F:imidazoleglycerol-phosphate synthase activity"/>
    <property type="evidence" value="ECO:0007669"/>
    <property type="project" value="UniProtKB-UniRule"/>
</dbReference>
<dbReference type="Gene3D" id="3.40.50.880">
    <property type="match status" value="1"/>
</dbReference>
<dbReference type="InterPro" id="IPR010139">
    <property type="entry name" value="Imidazole-glycPsynth_HisH"/>
</dbReference>
<comment type="function">
    <text evidence="10">IGPS catalyzes the conversion of PRFAR and glutamine to IGP, AICAR and glutamate. The HisH subunit catalyzes the hydrolysis of glutamine to glutamate and ammonia as part of the synthesis of IGP and AICAR. The resulting ammonia molecule is channeled to the active site of HisF.</text>
</comment>
<keyword evidence="4 10" id="KW-0378">Hydrolase</keyword>
<dbReference type="EMBL" id="MUXE01000014">
    <property type="protein sequence ID" value="PUE63757.1"/>
    <property type="molecule type" value="Genomic_DNA"/>
</dbReference>
<evidence type="ECO:0000256" key="1">
    <source>
        <dbReference type="ARBA" id="ARBA00005091"/>
    </source>
</evidence>
<dbReference type="EC" id="4.3.2.10" evidence="10"/>
<dbReference type="GO" id="GO:0004359">
    <property type="term" value="F:glutaminase activity"/>
    <property type="evidence" value="ECO:0007669"/>
    <property type="project" value="UniProtKB-EC"/>
</dbReference>
<comment type="catalytic activity">
    <reaction evidence="8 10">
        <text>5-[(5-phospho-1-deoxy-D-ribulos-1-ylimino)methylamino]-1-(5-phospho-beta-D-ribosyl)imidazole-4-carboxamide + L-glutamine = D-erythro-1-(imidazol-4-yl)glycerol 3-phosphate + 5-amino-1-(5-phospho-beta-D-ribosyl)imidazole-4-carboxamide + L-glutamate + H(+)</text>
        <dbReference type="Rhea" id="RHEA:24793"/>
        <dbReference type="ChEBI" id="CHEBI:15378"/>
        <dbReference type="ChEBI" id="CHEBI:29985"/>
        <dbReference type="ChEBI" id="CHEBI:58278"/>
        <dbReference type="ChEBI" id="CHEBI:58359"/>
        <dbReference type="ChEBI" id="CHEBI:58475"/>
        <dbReference type="ChEBI" id="CHEBI:58525"/>
        <dbReference type="EC" id="4.3.2.10"/>
    </reaction>
</comment>